<dbReference type="AlphaFoldDB" id="A0A4P6JY84"/>
<proteinExistence type="inferred from homology"/>
<keyword evidence="7 13" id="KW-0671">Queuosine biosynthesis</keyword>
<protein>
    <recommendedName>
        <fullName evidence="11 13">S-adenosylmethionine:tRNA ribosyltransferase-isomerase</fullName>
        <ecNumber evidence="10 13">2.4.99.17</ecNumber>
    </recommendedName>
    <alternativeName>
        <fullName evidence="12 13">Queuosine biosynthesis protein QueA</fullName>
    </alternativeName>
</protein>
<dbReference type="RefSeq" id="WP_129891487.1">
    <property type="nucleotide sequence ID" value="NZ_CP035758.1"/>
</dbReference>
<keyword evidence="14" id="KW-0328">Glycosyltransferase</keyword>
<comment type="catalytic activity">
    <reaction evidence="8 13">
        <text>7-aminomethyl-7-carbaguanosine(34) in tRNA + S-adenosyl-L-methionine = epoxyqueuosine(34) in tRNA + adenine + L-methionine + 2 H(+)</text>
        <dbReference type="Rhea" id="RHEA:32155"/>
        <dbReference type="Rhea" id="RHEA-COMP:10342"/>
        <dbReference type="Rhea" id="RHEA-COMP:18582"/>
        <dbReference type="ChEBI" id="CHEBI:15378"/>
        <dbReference type="ChEBI" id="CHEBI:16708"/>
        <dbReference type="ChEBI" id="CHEBI:57844"/>
        <dbReference type="ChEBI" id="CHEBI:59789"/>
        <dbReference type="ChEBI" id="CHEBI:82833"/>
        <dbReference type="ChEBI" id="CHEBI:194443"/>
        <dbReference type="EC" id="2.4.99.17"/>
    </reaction>
</comment>
<comment type="pathway">
    <text evidence="2 13">tRNA modification; tRNA-queuosine biosynthesis.</text>
</comment>
<dbReference type="HAMAP" id="MF_00113">
    <property type="entry name" value="QueA"/>
    <property type="match status" value="1"/>
</dbReference>
<dbReference type="NCBIfam" id="TIGR00113">
    <property type="entry name" value="queA"/>
    <property type="match status" value="1"/>
</dbReference>
<evidence type="ECO:0000256" key="11">
    <source>
        <dbReference type="ARBA" id="ARBA00069325"/>
    </source>
</evidence>
<name>A0A4P6JY84_KTERU</name>
<evidence type="ECO:0000256" key="8">
    <source>
        <dbReference type="ARBA" id="ARBA00052751"/>
    </source>
</evidence>
<reference evidence="14 15" key="1">
    <citation type="submission" date="2019-01" db="EMBL/GenBank/DDBJ databases">
        <title>Ktedonosporobacter rubrisoli SCAWS-G2.</title>
        <authorList>
            <person name="Huang Y."/>
            <person name="Yan B."/>
        </authorList>
    </citation>
    <scope>NUCLEOTIDE SEQUENCE [LARGE SCALE GENOMIC DNA]</scope>
    <source>
        <strain evidence="14 15">SCAWS-G2</strain>
    </source>
</reference>
<evidence type="ECO:0000256" key="1">
    <source>
        <dbReference type="ARBA" id="ARBA00004496"/>
    </source>
</evidence>
<evidence type="ECO:0000256" key="5">
    <source>
        <dbReference type="ARBA" id="ARBA00022679"/>
    </source>
</evidence>
<evidence type="ECO:0000256" key="6">
    <source>
        <dbReference type="ARBA" id="ARBA00022691"/>
    </source>
</evidence>
<keyword evidence="14" id="KW-0413">Isomerase</keyword>
<evidence type="ECO:0000256" key="7">
    <source>
        <dbReference type="ARBA" id="ARBA00022785"/>
    </source>
</evidence>
<dbReference type="PANTHER" id="PTHR30307">
    <property type="entry name" value="S-ADENOSYLMETHIONINE:TRNA RIBOSYLTRANSFERASE-ISOMERASE"/>
    <property type="match status" value="1"/>
</dbReference>
<dbReference type="UniPathway" id="UPA00392"/>
<evidence type="ECO:0000256" key="12">
    <source>
        <dbReference type="ARBA" id="ARBA00076160"/>
    </source>
</evidence>
<keyword evidence="4 13" id="KW-0963">Cytoplasm</keyword>
<dbReference type="NCBIfam" id="NF001140">
    <property type="entry name" value="PRK00147.1"/>
    <property type="match status" value="1"/>
</dbReference>
<keyword evidence="15" id="KW-1185">Reference proteome</keyword>
<comment type="similarity">
    <text evidence="9 13">Belongs to the QueA family.</text>
</comment>
<dbReference type="Gene3D" id="3.40.1780.10">
    <property type="entry name" value="QueA-like"/>
    <property type="match status" value="1"/>
</dbReference>
<accession>A0A4P6JY84</accession>
<evidence type="ECO:0000313" key="14">
    <source>
        <dbReference type="EMBL" id="QBD80423.1"/>
    </source>
</evidence>
<dbReference type="InterPro" id="IPR042118">
    <property type="entry name" value="QueA_dom1"/>
</dbReference>
<dbReference type="OrthoDB" id="9805933at2"/>
<evidence type="ECO:0000256" key="4">
    <source>
        <dbReference type="ARBA" id="ARBA00022490"/>
    </source>
</evidence>
<dbReference type="FunFam" id="2.40.10.240:FF:000002">
    <property type="entry name" value="S-adenosylmethionine:tRNA ribosyltransferase-isomerase"/>
    <property type="match status" value="1"/>
</dbReference>
<dbReference type="EMBL" id="CP035758">
    <property type="protein sequence ID" value="QBD80423.1"/>
    <property type="molecule type" value="Genomic_DNA"/>
</dbReference>
<evidence type="ECO:0000256" key="2">
    <source>
        <dbReference type="ARBA" id="ARBA00004691"/>
    </source>
</evidence>
<organism evidence="14 15">
    <name type="scientific">Ktedonosporobacter rubrisoli</name>
    <dbReference type="NCBI Taxonomy" id="2509675"/>
    <lineage>
        <taxon>Bacteria</taxon>
        <taxon>Bacillati</taxon>
        <taxon>Chloroflexota</taxon>
        <taxon>Ktedonobacteria</taxon>
        <taxon>Ktedonobacterales</taxon>
        <taxon>Ktedonosporobacteraceae</taxon>
        <taxon>Ktedonosporobacter</taxon>
    </lineage>
</organism>
<dbReference type="Pfam" id="PF02547">
    <property type="entry name" value="Queuosine_synth"/>
    <property type="match status" value="1"/>
</dbReference>
<evidence type="ECO:0000256" key="3">
    <source>
        <dbReference type="ARBA" id="ARBA00011245"/>
    </source>
</evidence>
<dbReference type="InterPro" id="IPR042119">
    <property type="entry name" value="QueA_dom2"/>
</dbReference>
<keyword evidence="5 13" id="KW-0808">Transferase</keyword>
<evidence type="ECO:0000313" key="15">
    <source>
        <dbReference type="Proteomes" id="UP000290365"/>
    </source>
</evidence>
<dbReference type="Proteomes" id="UP000290365">
    <property type="component" value="Chromosome"/>
</dbReference>
<dbReference type="GO" id="GO:0051075">
    <property type="term" value="F:S-adenosylmethionine:tRNA ribosyltransferase-isomerase activity"/>
    <property type="evidence" value="ECO:0007669"/>
    <property type="project" value="UniProtKB-EC"/>
</dbReference>
<dbReference type="PANTHER" id="PTHR30307:SF0">
    <property type="entry name" value="S-ADENOSYLMETHIONINE:TRNA RIBOSYLTRANSFERASE-ISOMERASE"/>
    <property type="match status" value="1"/>
</dbReference>
<dbReference type="InterPro" id="IPR003699">
    <property type="entry name" value="QueA"/>
</dbReference>
<comment type="function">
    <text evidence="13">Transfers and isomerizes the ribose moiety from AdoMet to the 7-aminomethyl group of 7-deazaguanine (preQ1-tRNA) to give epoxyqueuosine (oQ-tRNA).</text>
</comment>
<dbReference type="SUPFAM" id="SSF111337">
    <property type="entry name" value="QueA-like"/>
    <property type="match status" value="1"/>
</dbReference>
<evidence type="ECO:0000256" key="13">
    <source>
        <dbReference type="HAMAP-Rule" id="MF_00113"/>
    </source>
</evidence>
<comment type="subunit">
    <text evidence="3 13">Monomer.</text>
</comment>
<comment type="subcellular location">
    <subcellularLocation>
        <location evidence="1 13">Cytoplasm</location>
    </subcellularLocation>
</comment>
<keyword evidence="6 13" id="KW-0949">S-adenosyl-L-methionine</keyword>
<dbReference type="GO" id="GO:0005737">
    <property type="term" value="C:cytoplasm"/>
    <property type="evidence" value="ECO:0007669"/>
    <property type="project" value="UniProtKB-SubCell"/>
</dbReference>
<sequence length="368" mass="41282">MDKQSLKISDFDYNLPTELIAQTPLEPRDASRLLVVQRTSGTMEHRHFRDIGDYLRPGDLLVANQSRVIPARLLGKRAETGGAVEVLLLAERPDLGQDCWEALVRPGRRLREGAMILFNDERDAPRLQGEVMERTEAGGRVLRFSTYGNSEPTNAADPYSLLNVRQLIDELGRMPLPPYIHEKLNDPERYQTVYARIRGSAAAPTAGLHFTPQLLEQLRQQGVRVGFVTLHVGLDTFRPVECEDVSEHKMHSEEIDLDAPTAELIRETRAAGGRVVAVGTTTMRVLESVAGFHNGQIEPFHGHTSLFITPGFHFQAVDALITNFHLPRSTLLLLVSAFMGKGLMEKAYQEAIEQRYRFFSFGDAMLLL</sequence>
<evidence type="ECO:0000256" key="10">
    <source>
        <dbReference type="ARBA" id="ARBA00066503"/>
    </source>
</evidence>
<dbReference type="Gene3D" id="2.40.10.240">
    <property type="entry name" value="QueA-like"/>
    <property type="match status" value="1"/>
</dbReference>
<evidence type="ECO:0000256" key="9">
    <source>
        <dbReference type="ARBA" id="ARBA00061210"/>
    </source>
</evidence>
<dbReference type="GO" id="GO:0008616">
    <property type="term" value="P:tRNA queuosine(34) biosynthetic process"/>
    <property type="evidence" value="ECO:0007669"/>
    <property type="project" value="UniProtKB-UniRule"/>
</dbReference>
<dbReference type="EC" id="2.4.99.17" evidence="10 13"/>
<dbReference type="KEGG" id="kbs:EPA93_32405"/>
<gene>
    <name evidence="13 14" type="primary">queA</name>
    <name evidence="14" type="ORF">EPA93_32405</name>
</gene>
<dbReference type="FunFam" id="3.40.1780.10:FF:000001">
    <property type="entry name" value="S-adenosylmethionine:tRNA ribosyltransferase-isomerase"/>
    <property type="match status" value="1"/>
</dbReference>
<dbReference type="InterPro" id="IPR036100">
    <property type="entry name" value="QueA_sf"/>
</dbReference>